<accession>S3ZDI1</accession>
<name>S3ZDI1_9ACTN</name>
<evidence type="ECO:0000313" key="2">
    <source>
        <dbReference type="Proteomes" id="UP000014629"/>
    </source>
</evidence>
<protein>
    <recommendedName>
        <fullName evidence="3">HTH araC/xylS-type domain-containing protein</fullName>
    </recommendedName>
</protein>
<keyword evidence="2" id="KW-1185">Reference proteome</keyword>
<dbReference type="RefSeq" id="WP_016643941.1">
    <property type="nucleotide sequence ID" value="NZ_AOPZ01000337.1"/>
</dbReference>
<dbReference type="Proteomes" id="UP000014629">
    <property type="component" value="Unassembled WGS sequence"/>
</dbReference>
<dbReference type="PATRIC" id="fig|1286094.4.peg.5746"/>
<dbReference type="Gene3D" id="1.10.10.60">
    <property type="entry name" value="Homeodomain-like"/>
    <property type="match status" value="1"/>
</dbReference>
<dbReference type="EMBL" id="AOPZ01000337">
    <property type="protein sequence ID" value="EPH41168.1"/>
    <property type="molecule type" value="Genomic_DNA"/>
</dbReference>
<comment type="caution">
    <text evidence="1">The sequence shown here is derived from an EMBL/GenBank/DDBJ whole genome shotgun (WGS) entry which is preliminary data.</text>
</comment>
<sequence>MLVRSHCAAHRLGAGEGPVETALACGYVDQSHLHRDVHAFTGCTPGALARMEATSARDTADVTVVMDSAELDGAERKTP</sequence>
<proteinExistence type="predicted"/>
<evidence type="ECO:0008006" key="3">
    <source>
        <dbReference type="Google" id="ProtNLM"/>
    </source>
</evidence>
<reference evidence="1 2" key="1">
    <citation type="submission" date="2013-02" db="EMBL/GenBank/DDBJ databases">
        <title>Draft Genome Sequence of Streptomyces aurantiacus, Which Produces Setomimycin.</title>
        <authorList>
            <person name="Gruening B.A."/>
            <person name="Praeg A."/>
            <person name="Erxleben A."/>
            <person name="Guenther S."/>
            <person name="Mueller M."/>
        </authorList>
    </citation>
    <scope>NUCLEOTIDE SEQUENCE [LARGE SCALE GENOMIC DNA]</scope>
    <source>
        <strain evidence="1 2">JA 4570</strain>
    </source>
</reference>
<evidence type="ECO:0000313" key="1">
    <source>
        <dbReference type="EMBL" id="EPH41168.1"/>
    </source>
</evidence>
<organism evidence="1 2">
    <name type="scientific">Streptomyces aurantiacus JA 4570</name>
    <dbReference type="NCBI Taxonomy" id="1286094"/>
    <lineage>
        <taxon>Bacteria</taxon>
        <taxon>Bacillati</taxon>
        <taxon>Actinomycetota</taxon>
        <taxon>Actinomycetes</taxon>
        <taxon>Kitasatosporales</taxon>
        <taxon>Streptomycetaceae</taxon>
        <taxon>Streptomyces</taxon>
        <taxon>Streptomyces aurantiacus group</taxon>
    </lineage>
</organism>
<gene>
    <name evidence="1" type="ORF">STRAU_5820</name>
</gene>
<dbReference type="AlphaFoldDB" id="S3ZDI1"/>